<feature type="transmembrane region" description="Helical" evidence="7">
    <location>
        <begin position="104"/>
        <end position="125"/>
    </location>
</feature>
<dbReference type="InterPro" id="IPR052518">
    <property type="entry name" value="CHR_Transporter"/>
</dbReference>
<evidence type="ECO:0000256" key="4">
    <source>
        <dbReference type="ARBA" id="ARBA00022692"/>
    </source>
</evidence>
<protein>
    <submittedName>
        <fullName evidence="8">Chromate transporter, chromate ion transporter (CHR) family</fullName>
    </submittedName>
</protein>
<organism evidence="8 9">
    <name type="scientific">Coprococcus comes</name>
    <dbReference type="NCBI Taxonomy" id="410072"/>
    <lineage>
        <taxon>Bacteria</taxon>
        <taxon>Bacillati</taxon>
        <taxon>Bacillota</taxon>
        <taxon>Clostridia</taxon>
        <taxon>Lachnospirales</taxon>
        <taxon>Lachnospiraceae</taxon>
        <taxon>Coprococcus</taxon>
    </lineage>
</organism>
<comment type="similarity">
    <text evidence="2">Belongs to the chromate ion transporter (CHR) (TC 2.A.51) family.</text>
</comment>
<dbReference type="GO" id="GO:0015109">
    <property type="term" value="F:chromate transmembrane transporter activity"/>
    <property type="evidence" value="ECO:0007669"/>
    <property type="project" value="InterPro"/>
</dbReference>
<dbReference type="EMBL" id="CYZK01000010">
    <property type="protein sequence ID" value="CUO29156.1"/>
    <property type="molecule type" value="Genomic_DNA"/>
</dbReference>
<dbReference type="InterPro" id="IPR003370">
    <property type="entry name" value="Chromate_transpt"/>
</dbReference>
<evidence type="ECO:0000256" key="5">
    <source>
        <dbReference type="ARBA" id="ARBA00022989"/>
    </source>
</evidence>
<evidence type="ECO:0000256" key="6">
    <source>
        <dbReference type="ARBA" id="ARBA00023136"/>
    </source>
</evidence>
<feature type="transmembrane region" description="Helical" evidence="7">
    <location>
        <begin position="137"/>
        <end position="154"/>
    </location>
</feature>
<gene>
    <name evidence="8" type="ORF">ERS852481_01759</name>
</gene>
<name>A0A174DYA7_9FIRM</name>
<evidence type="ECO:0000313" key="8">
    <source>
        <dbReference type="EMBL" id="CUO29156.1"/>
    </source>
</evidence>
<evidence type="ECO:0000256" key="3">
    <source>
        <dbReference type="ARBA" id="ARBA00022475"/>
    </source>
</evidence>
<feature type="transmembrane region" description="Helical" evidence="7">
    <location>
        <begin position="71"/>
        <end position="97"/>
    </location>
</feature>
<proteinExistence type="inferred from homology"/>
<dbReference type="Pfam" id="PF02417">
    <property type="entry name" value="Chromate_transp"/>
    <property type="match status" value="1"/>
</dbReference>
<keyword evidence="3" id="KW-1003">Cell membrane</keyword>
<dbReference type="PANTHER" id="PTHR43663:SF1">
    <property type="entry name" value="CHROMATE TRANSPORTER"/>
    <property type="match status" value="1"/>
</dbReference>
<dbReference type="AlphaFoldDB" id="A0A174DYA7"/>
<feature type="transmembrane region" description="Helical" evidence="7">
    <location>
        <begin position="7"/>
        <end position="28"/>
    </location>
</feature>
<reference evidence="8 9" key="1">
    <citation type="submission" date="2015-09" db="EMBL/GenBank/DDBJ databases">
        <authorList>
            <consortium name="Pathogen Informatics"/>
        </authorList>
    </citation>
    <scope>NUCLEOTIDE SEQUENCE [LARGE SCALE GENOMIC DNA]</scope>
    <source>
        <strain evidence="8 9">2789STDY5834866</strain>
    </source>
</reference>
<accession>A0A174DYA7</accession>
<dbReference type="PaxDb" id="410072-ERS852525_00683"/>
<keyword evidence="5 7" id="KW-1133">Transmembrane helix</keyword>
<dbReference type="GO" id="GO:0005886">
    <property type="term" value="C:plasma membrane"/>
    <property type="evidence" value="ECO:0007669"/>
    <property type="project" value="UniProtKB-SubCell"/>
</dbReference>
<evidence type="ECO:0000256" key="2">
    <source>
        <dbReference type="ARBA" id="ARBA00005262"/>
    </source>
</evidence>
<sequence>MIYLRLFTAFMKIGFTSFGGMSMIPVIMQEMKVNQWMTAEDLTNLIAIAEMTPGPLGINCATFAGMQTADVLGGIAAVIGVLMPAYTLTLGVAVCFAKFRDNDIMSCMLNVIKPICIAMILAVILDLMQENYFPDARIDWFGCGIGVVMFYLILKKNWSVPKVIILAAVFGIVGYGVLGIG</sequence>
<evidence type="ECO:0000313" key="9">
    <source>
        <dbReference type="Proteomes" id="UP000095362"/>
    </source>
</evidence>
<keyword evidence="6 7" id="KW-0472">Membrane</keyword>
<keyword evidence="4 7" id="KW-0812">Transmembrane</keyword>
<dbReference type="PANTHER" id="PTHR43663">
    <property type="entry name" value="CHROMATE TRANSPORT PROTEIN-RELATED"/>
    <property type="match status" value="1"/>
</dbReference>
<feature type="transmembrane region" description="Helical" evidence="7">
    <location>
        <begin position="163"/>
        <end position="180"/>
    </location>
</feature>
<evidence type="ECO:0000256" key="7">
    <source>
        <dbReference type="SAM" id="Phobius"/>
    </source>
</evidence>
<evidence type="ECO:0000256" key="1">
    <source>
        <dbReference type="ARBA" id="ARBA00004651"/>
    </source>
</evidence>
<dbReference type="RefSeq" id="WP_055261277.1">
    <property type="nucleotide sequence ID" value="NZ_CYZK01000010.1"/>
</dbReference>
<comment type="subcellular location">
    <subcellularLocation>
        <location evidence="1">Cell membrane</location>
        <topology evidence="1">Multi-pass membrane protein</topology>
    </subcellularLocation>
</comment>
<dbReference type="Proteomes" id="UP000095362">
    <property type="component" value="Unassembled WGS sequence"/>
</dbReference>
<dbReference type="STRING" id="410072.ERS852525_00683"/>